<evidence type="ECO:0000313" key="5">
    <source>
        <dbReference type="Proteomes" id="UP000460333"/>
    </source>
</evidence>
<name>A0A396FY09_BIFLN</name>
<evidence type="ECO:0000313" key="3">
    <source>
        <dbReference type="EMBL" id="KAB7320881.1"/>
    </source>
</evidence>
<dbReference type="Proteomes" id="UP000451234">
    <property type="component" value="Unassembled WGS sequence"/>
</dbReference>
<evidence type="ECO:0000313" key="4">
    <source>
        <dbReference type="Proteomes" id="UP000451234"/>
    </source>
</evidence>
<sequence length="88" mass="10044">MKRDVMGQTAIDGVEGLNRAGELDELGRFSRSRQLMWGHALYLIWWCIFFRPNAQVKGGALRVFGIACILVAAVAGHRRSSVRMFWYQ</sequence>
<evidence type="ECO:0000256" key="1">
    <source>
        <dbReference type="SAM" id="Phobius"/>
    </source>
</evidence>
<dbReference type="AlphaFoldDB" id="A0A396FY09"/>
<dbReference type="EMBL" id="WDTJ01000004">
    <property type="protein sequence ID" value="KAB7236483.1"/>
    <property type="molecule type" value="Genomic_DNA"/>
</dbReference>
<evidence type="ECO:0000313" key="2">
    <source>
        <dbReference type="EMBL" id="KAB7236483.1"/>
    </source>
</evidence>
<feature type="transmembrane region" description="Helical" evidence="1">
    <location>
        <begin position="35"/>
        <end position="53"/>
    </location>
</feature>
<feature type="transmembrane region" description="Helical" evidence="1">
    <location>
        <begin position="59"/>
        <end position="76"/>
    </location>
</feature>
<gene>
    <name evidence="3" type="ORF">GBB65_10830</name>
    <name evidence="2" type="ORF">GBC43_04760</name>
</gene>
<comment type="caution">
    <text evidence="2">The sequence shown here is derived from an EMBL/GenBank/DDBJ whole genome shotgun (WGS) entry which is preliminary data.</text>
</comment>
<keyword evidence="1" id="KW-0472">Membrane</keyword>
<accession>A0A396FY09</accession>
<keyword evidence="1" id="KW-1133">Transmembrane helix</keyword>
<dbReference type="EMBL" id="WDRV01000024">
    <property type="protein sequence ID" value="KAB7320881.1"/>
    <property type="molecule type" value="Genomic_DNA"/>
</dbReference>
<organism evidence="2 5">
    <name type="scientific">Bifidobacterium longum</name>
    <dbReference type="NCBI Taxonomy" id="216816"/>
    <lineage>
        <taxon>Bacteria</taxon>
        <taxon>Bacillati</taxon>
        <taxon>Actinomycetota</taxon>
        <taxon>Actinomycetes</taxon>
        <taxon>Bifidobacteriales</taxon>
        <taxon>Bifidobacteriaceae</taxon>
        <taxon>Bifidobacterium</taxon>
    </lineage>
</organism>
<reference evidence="4 5" key="1">
    <citation type="journal article" date="2019" name="Nat. Med.">
        <title>A library of human gut bacterial isolates paired with longitudinal multiomics data enables mechanistic microbiome research.</title>
        <authorList>
            <person name="Poyet M."/>
            <person name="Groussin M."/>
            <person name="Gibbons S.M."/>
            <person name="Avila-Pacheco J."/>
            <person name="Jiang X."/>
            <person name="Kearney S.M."/>
            <person name="Perrotta A.R."/>
            <person name="Berdy B."/>
            <person name="Zhao S."/>
            <person name="Lieberman T.D."/>
            <person name="Swanson P.K."/>
            <person name="Smith M."/>
            <person name="Roesemann S."/>
            <person name="Alexander J.E."/>
            <person name="Rich S.A."/>
            <person name="Livny J."/>
            <person name="Vlamakis H."/>
            <person name="Clish C."/>
            <person name="Bullock K."/>
            <person name="Deik A."/>
            <person name="Scott J."/>
            <person name="Pierce K.A."/>
            <person name="Xavier R.J."/>
            <person name="Alm E.J."/>
        </authorList>
    </citation>
    <scope>NUCLEOTIDE SEQUENCE [LARGE SCALE GENOMIC DNA]</scope>
    <source>
        <strain evidence="2 5">BIOML-A118</strain>
        <strain evidence="3 4">BIOML-A75</strain>
    </source>
</reference>
<protein>
    <submittedName>
        <fullName evidence="2">Uncharacterized protein</fullName>
    </submittedName>
</protein>
<keyword evidence="1" id="KW-0812">Transmembrane</keyword>
<proteinExistence type="predicted"/>
<dbReference type="RefSeq" id="WP_117786975.1">
    <property type="nucleotide sequence ID" value="NZ_AP014658.1"/>
</dbReference>
<dbReference type="Proteomes" id="UP000460333">
    <property type="component" value="Unassembled WGS sequence"/>
</dbReference>